<proteinExistence type="predicted"/>
<gene>
    <name evidence="1" type="ORF">SAMN02787144_102895</name>
</gene>
<name>A0A1K2F227_STRAR</name>
<dbReference type="Proteomes" id="UP000181909">
    <property type="component" value="Unassembled WGS sequence"/>
</dbReference>
<dbReference type="RefSeq" id="WP_177328318.1">
    <property type="nucleotide sequence ID" value="NZ_FPJO01000028.1"/>
</dbReference>
<evidence type="ECO:0000313" key="1">
    <source>
        <dbReference type="EMBL" id="SFY41879.1"/>
    </source>
</evidence>
<organism evidence="1 2">
    <name type="scientific">Streptomyces atratus</name>
    <dbReference type="NCBI Taxonomy" id="1893"/>
    <lineage>
        <taxon>Bacteria</taxon>
        <taxon>Bacillati</taxon>
        <taxon>Actinomycetota</taxon>
        <taxon>Actinomycetes</taxon>
        <taxon>Kitasatosporales</taxon>
        <taxon>Streptomycetaceae</taxon>
        <taxon>Streptomyces</taxon>
    </lineage>
</organism>
<sequence length="54" mass="6205">MMCDRCHQHLTAEEAERYEVPGATGPGMTLHLHKELCPLPASARPTPYPRERRY</sequence>
<protein>
    <submittedName>
        <fullName evidence="1">Uncharacterized protein</fullName>
    </submittedName>
</protein>
<reference evidence="1 2" key="1">
    <citation type="submission" date="2016-11" db="EMBL/GenBank/DDBJ databases">
        <authorList>
            <person name="Jaros S."/>
            <person name="Januszkiewicz K."/>
            <person name="Wedrychowicz H."/>
        </authorList>
    </citation>
    <scope>NUCLEOTIDE SEQUENCE [LARGE SCALE GENOMIC DNA]</scope>
    <source>
        <strain evidence="1 2">OK807</strain>
    </source>
</reference>
<evidence type="ECO:0000313" key="2">
    <source>
        <dbReference type="Proteomes" id="UP000181909"/>
    </source>
</evidence>
<dbReference type="EMBL" id="FPJO01000028">
    <property type="protein sequence ID" value="SFY41879.1"/>
    <property type="molecule type" value="Genomic_DNA"/>
</dbReference>
<accession>A0A1K2F227</accession>
<dbReference type="AlphaFoldDB" id="A0A1K2F227"/>